<name>A0A382BG40_9ZZZZ</name>
<dbReference type="AlphaFoldDB" id="A0A382BG40"/>
<organism evidence="1">
    <name type="scientific">marine metagenome</name>
    <dbReference type="NCBI Taxonomy" id="408172"/>
    <lineage>
        <taxon>unclassified sequences</taxon>
        <taxon>metagenomes</taxon>
        <taxon>ecological metagenomes</taxon>
    </lineage>
</organism>
<dbReference type="InterPro" id="IPR016980">
    <property type="entry name" value="S-AdoMet-dep_MeTrfase_Alr7345"/>
</dbReference>
<protein>
    <recommendedName>
        <fullName evidence="2">Methyltransferase type 11 domain-containing protein</fullName>
    </recommendedName>
</protein>
<dbReference type="PIRSF" id="PIRSF031679">
    <property type="entry name" value="Mtase_Alr7345_prd"/>
    <property type="match status" value="1"/>
</dbReference>
<reference evidence="1" key="1">
    <citation type="submission" date="2018-05" db="EMBL/GenBank/DDBJ databases">
        <authorList>
            <person name="Lanie J.A."/>
            <person name="Ng W.-L."/>
            <person name="Kazmierczak K.M."/>
            <person name="Andrzejewski T.M."/>
            <person name="Davidsen T.M."/>
            <person name="Wayne K.J."/>
            <person name="Tettelin H."/>
            <person name="Glass J.I."/>
            <person name="Rusch D."/>
            <person name="Podicherti R."/>
            <person name="Tsui H.-C.T."/>
            <person name="Winkler M.E."/>
        </authorList>
    </citation>
    <scope>NUCLEOTIDE SEQUENCE</scope>
</reference>
<dbReference type="EMBL" id="UINC01029551">
    <property type="protein sequence ID" value="SVB12461.1"/>
    <property type="molecule type" value="Genomic_DNA"/>
</dbReference>
<sequence>MFKQIYQTLIIMSVATGLALPELGHAHSLEGIISGEHRSDANKARDPYRHPQQTLEFFGLQEDMTVVEIWPSGGWYAEIIAPYLNESGQYISAGYDPNDEVKYFRDRAAEFFDRLNQDPDLYSNVRHTVLKLPNRIEIAESNSADMVVTFRNIHNWMGSDQADAVFEGFFRVLKPGGVLGVVEHRGDPSVSQDPAAESGYVNQEYAIALAEKAGFIFETSSEINANPKDTKDHREGVWTLPPTYSSLNDQEKKSYADIGESDRFTLKFRKPE</sequence>
<gene>
    <name evidence="1" type="ORF">METZ01_LOCUS165315</name>
</gene>
<dbReference type="Gene3D" id="3.40.50.150">
    <property type="entry name" value="Vaccinia Virus protein VP39"/>
    <property type="match status" value="1"/>
</dbReference>
<proteinExistence type="predicted"/>
<dbReference type="SUPFAM" id="SSF53335">
    <property type="entry name" value="S-adenosyl-L-methionine-dependent methyltransferases"/>
    <property type="match status" value="1"/>
</dbReference>
<evidence type="ECO:0000313" key="1">
    <source>
        <dbReference type="EMBL" id="SVB12461.1"/>
    </source>
</evidence>
<dbReference type="InterPro" id="IPR029063">
    <property type="entry name" value="SAM-dependent_MTases_sf"/>
</dbReference>
<accession>A0A382BG40</accession>
<evidence type="ECO:0008006" key="2">
    <source>
        <dbReference type="Google" id="ProtNLM"/>
    </source>
</evidence>